<evidence type="ECO:0000313" key="2">
    <source>
        <dbReference type="EMBL" id="KAI5426586.1"/>
    </source>
</evidence>
<proteinExistence type="predicted"/>
<dbReference type="AlphaFoldDB" id="A0A9D4XXQ9"/>
<name>A0A9D4XXQ9_PEA</name>
<feature type="compositionally biased region" description="Polar residues" evidence="1">
    <location>
        <begin position="51"/>
        <end position="61"/>
    </location>
</feature>
<reference evidence="2 3" key="1">
    <citation type="journal article" date="2022" name="Nat. Genet.">
        <title>Improved pea reference genome and pan-genome highlight genomic features and evolutionary characteristics.</title>
        <authorList>
            <person name="Yang T."/>
            <person name="Liu R."/>
            <person name="Luo Y."/>
            <person name="Hu S."/>
            <person name="Wang D."/>
            <person name="Wang C."/>
            <person name="Pandey M.K."/>
            <person name="Ge S."/>
            <person name="Xu Q."/>
            <person name="Li N."/>
            <person name="Li G."/>
            <person name="Huang Y."/>
            <person name="Saxena R.K."/>
            <person name="Ji Y."/>
            <person name="Li M."/>
            <person name="Yan X."/>
            <person name="He Y."/>
            <person name="Liu Y."/>
            <person name="Wang X."/>
            <person name="Xiang C."/>
            <person name="Varshney R.K."/>
            <person name="Ding H."/>
            <person name="Gao S."/>
            <person name="Zong X."/>
        </authorList>
    </citation>
    <scope>NUCLEOTIDE SEQUENCE [LARGE SCALE GENOMIC DNA]</scope>
    <source>
        <strain evidence="2 3">cv. Zhongwan 6</strain>
    </source>
</reference>
<gene>
    <name evidence="2" type="ORF">KIW84_032138</name>
</gene>
<keyword evidence="3" id="KW-1185">Reference proteome</keyword>
<protein>
    <submittedName>
        <fullName evidence="2">Uncharacterized protein</fullName>
    </submittedName>
</protein>
<dbReference type="Proteomes" id="UP001058974">
    <property type="component" value="Chromosome 3"/>
</dbReference>
<feature type="region of interest" description="Disordered" evidence="1">
    <location>
        <begin position="51"/>
        <end position="73"/>
    </location>
</feature>
<comment type="caution">
    <text evidence="2">The sequence shown here is derived from an EMBL/GenBank/DDBJ whole genome shotgun (WGS) entry which is preliminary data.</text>
</comment>
<evidence type="ECO:0000256" key="1">
    <source>
        <dbReference type="SAM" id="MobiDB-lite"/>
    </source>
</evidence>
<evidence type="ECO:0000313" key="3">
    <source>
        <dbReference type="Proteomes" id="UP001058974"/>
    </source>
</evidence>
<dbReference type="Gramene" id="Psat03G0213800-T1">
    <property type="protein sequence ID" value="KAI5426586.1"/>
    <property type="gene ID" value="KIW84_032138"/>
</dbReference>
<feature type="non-terminal residue" evidence="2">
    <location>
        <position position="1"/>
    </location>
</feature>
<dbReference type="EMBL" id="JAMSHJ010000003">
    <property type="protein sequence ID" value="KAI5426586.1"/>
    <property type="molecule type" value="Genomic_DNA"/>
</dbReference>
<accession>A0A9D4XXQ9</accession>
<organism evidence="2 3">
    <name type="scientific">Pisum sativum</name>
    <name type="common">Garden pea</name>
    <name type="synonym">Lathyrus oleraceus</name>
    <dbReference type="NCBI Taxonomy" id="3888"/>
    <lineage>
        <taxon>Eukaryota</taxon>
        <taxon>Viridiplantae</taxon>
        <taxon>Streptophyta</taxon>
        <taxon>Embryophyta</taxon>
        <taxon>Tracheophyta</taxon>
        <taxon>Spermatophyta</taxon>
        <taxon>Magnoliopsida</taxon>
        <taxon>eudicotyledons</taxon>
        <taxon>Gunneridae</taxon>
        <taxon>Pentapetalae</taxon>
        <taxon>rosids</taxon>
        <taxon>fabids</taxon>
        <taxon>Fabales</taxon>
        <taxon>Fabaceae</taxon>
        <taxon>Papilionoideae</taxon>
        <taxon>50 kb inversion clade</taxon>
        <taxon>NPAAA clade</taxon>
        <taxon>Hologalegina</taxon>
        <taxon>IRL clade</taxon>
        <taxon>Fabeae</taxon>
        <taxon>Lathyrus</taxon>
    </lineage>
</organism>
<sequence>HGGHYIHHNPAISAYYPVYPSQQQPHHQVYYVPARQPQAYNLPVQQANIGDSATTMSSSRPQNPPNPITLVQPNAAYNPIRNAPTKNRNDSSCLQSCNFRQPSICTSSYTPSSGLLCSCKTATSLQSSCAAG</sequence>